<proteinExistence type="inferred from homology"/>
<dbReference type="PROSITE" id="PS51465">
    <property type="entry name" value="KAZAL_2"/>
    <property type="match status" value="1"/>
</dbReference>
<feature type="transmembrane region" description="Helical" evidence="8">
    <location>
        <begin position="269"/>
        <end position="292"/>
    </location>
</feature>
<feature type="transmembrane region" description="Helical" evidence="8">
    <location>
        <begin position="229"/>
        <end position="249"/>
    </location>
</feature>
<feature type="transmembrane region" description="Helical" evidence="8">
    <location>
        <begin position="313"/>
        <end position="334"/>
    </location>
</feature>
<evidence type="ECO:0000256" key="1">
    <source>
        <dbReference type="ARBA" id="ARBA00004651"/>
    </source>
</evidence>
<dbReference type="GeneID" id="106465503"/>
<reference evidence="11" key="1">
    <citation type="submission" date="2025-08" db="UniProtKB">
        <authorList>
            <consortium name="RefSeq"/>
        </authorList>
    </citation>
    <scope>IDENTIFICATION</scope>
    <source>
        <tissue evidence="11">Muscle</tissue>
    </source>
</reference>
<organism evidence="10 11">
    <name type="scientific">Limulus polyphemus</name>
    <name type="common">Atlantic horseshoe crab</name>
    <dbReference type="NCBI Taxonomy" id="6850"/>
    <lineage>
        <taxon>Eukaryota</taxon>
        <taxon>Metazoa</taxon>
        <taxon>Ecdysozoa</taxon>
        <taxon>Arthropoda</taxon>
        <taxon>Chelicerata</taxon>
        <taxon>Merostomata</taxon>
        <taxon>Xiphosura</taxon>
        <taxon>Limulidae</taxon>
        <taxon>Limulus</taxon>
    </lineage>
</organism>
<dbReference type="Proteomes" id="UP000694941">
    <property type="component" value="Unplaced"/>
</dbReference>
<evidence type="ECO:0000313" key="10">
    <source>
        <dbReference type="Proteomes" id="UP000694941"/>
    </source>
</evidence>
<gene>
    <name evidence="11" type="primary">LOC106465503</name>
</gene>
<sequence length="600" mass="66351">MECDKTHVNQMFGGLENVIYTVESYDITNTNPEEIDDVGRPHGIGRKNKTRFQFLLNPKFLLFTISVLIVIQGMFFSYFVGIVYTLEKRYAVYSTISGFILIAGELSPILLGGIIGYFSQKSHRPRIIGLCMVVSAIGCFVCTLPYFIHGPGLHLLISSIDKNSTYDLCGVNKREDYYCSSKTYQSTALKLEVIILFLGSMLKGVGYIGTFIIGIPLVDDNAKKKDSPVYIGVTLACKLLGPALGFMLASFCIKFYEDPGYMAKTFRQIALNPILVCHTFGITLRLVSVIGYMTLMSKYMEVQFHQTASGASFFSGLTIVLSMVLGILAGSVVIRKVRPQPRSLLAYILSTETLSLVLLLIVMFISCAPPKIAGLTKSRERIELNQPCNDHCNCSTRVFHPVCGYDVESTEQITFFSPCFAGCQSINLSSKILFQEAQSYSSCSCLETNSEVTSDETATTGYCESYCNMFVPYIVLCALGKIIYSTGSAGNQLVPLRCVDPKDKGVALGLKGAVVSLFAFLPAPVIFGFLADDACTVWEEECGSRGNCWLYDLDKFRYNLHGASFGFFLAGSLFDLGVFLLAPRMKDLYDDEKDKMETIF</sequence>
<comment type="similarity">
    <text evidence="2">Belongs to the organo anion transporter (TC 2.A.60) family.</text>
</comment>
<evidence type="ECO:0000256" key="3">
    <source>
        <dbReference type="ARBA" id="ARBA00022475"/>
    </source>
</evidence>
<dbReference type="InterPro" id="IPR036058">
    <property type="entry name" value="Kazal_dom_sf"/>
</dbReference>
<feature type="transmembrane region" description="Helical" evidence="8">
    <location>
        <begin position="346"/>
        <end position="368"/>
    </location>
</feature>
<dbReference type="RefSeq" id="XP_022249123.1">
    <property type="nucleotide sequence ID" value="XM_022393415.1"/>
</dbReference>
<dbReference type="CDD" id="cd17336">
    <property type="entry name" value="MFS_SLCO_OATP"/>
    <property type="match status" value="1"/>
</dbReference>
<evidence type="ECO:0000256" key="8">
    <source>
        <dbReference type="SAM" id="Phobius"/>
    </source>
</evidence>
<dbReference type="Gene3D" id="1.20.1250.20">
    <property type="entry name" value="MFS general substrate transporter like domains"/>
    <property type="match status" value="1"/>
</dbReference>
<keyword evidence="5 8" id="KW-1133">Transmembrane helix</keyword>
<keyword evidence="3" id="KW-1003">Cell membrane</keyword>
<dbReference type="InterPro" id="IPR036259">
    <property type="entry name" value="MFS_trans_sf"/>
</dbReference>
<evidence type="ECO:0000313" key="11">
    <source>
        <dbReference type="RefSeq" id="XP_022249123.1"/>
    </source>
</evidence>
<accession>A0ABM1SZR7</accession>
<dbReference type="PANTHER" id="PTHR11388:SF76">
    <property type="entry name" value="SOLUTE CARRIER ORGANIC ANION TRANSPORTER FAMILY MEMBER"/>
    <property type="match status" value="1"/>
</dbReference>
<evidence type="ECO:0000256" key="4">
    <source>
        <dbReference type="ARBA" id="ARBA00022692"/>
    </source>
</evidence>
<feature type="transmembrane region" description="Helical" evidence="8">
    <location>
        <begin position="560"/>
        <end position="582"/>
    </location>
</feature>
<feature type="domain" description="Kazal-like" evidence="9">
    <location>
        <begin position="382"/>
        <end position="444"/>
    </location>
</feature>
<evidence type="ECO:0000256" key="5">
    <source>
        <dbReference type="ARBA" id="ARBA00022989"/>
    </source>
</evidence>
<keyword evidence="6 8" id="KW-0472">Membrane</keyword>
<evidence type="ECO:0000256" key="2">
    <source>
        <dbReference type="ARBA" id="ARBA00009657"/>
    </source>
</evidence>
<protein>
    <submittedName>
        <fullName evidence="11">Solute carrier organic anion transporter family member 4C1-like</fullName>
    </submittedName>
</protein>
<keyword evidence="7" id="KW-1015">Disulfide bond</keyword>
<keyword evidence="10" id="KW-1185">Reference proteome</keyword>
<dbReference type="SUPFAM" id="SSF103473">
    <property type="entry name" value="MFS general substrate transporter"/>
    <property type="match status" value="1"/>
</dbReference>
<feature type="transmembrane region" description="Helical" evidence="8">
    <location>
        <begin position="127"/>
        <end position="148"/>
    </location>
</feature>
<dbReference type="PANTHER" id="PTHR11388">
    <property type="entry name" value="ORGANIC ANION TRANSPORTER"/>
    <property type="match status" value="1"/>
</dbReference>
<dbReference type="InterPro" id="IPR004156">
    <property type="entry name" value="OATP"/>
</dbReference>
<evidence type="ECO:0000256" key="6">
    <source>
        <dbReference type="ARBA" id="ARBA00023136"/>
    </source>
</evidence>
<feature type="transmembrane region" description="Helical" evidence="8">
    <location>
        <begin position="512"/>
        <end position="531"/>
    </location>
</feature>
<dbReference type="InterPro" id="IPR002350">
    <property type="entry name" value="Kazal_dom"/>
</dbReference>
<feature type="transmembrane region" description="Helical" evidence="8">
    <location>
        <begin position="90"/>
        <end position="115"/>
    </location>
</feature>
<comment type="subcellular location">
    <subcellularLocation>
        <location evidence="1">Cell membrane</location>
        <topology evidence="1">Multi-pass membrane protein</topology>
    </subcellularLocation>
</comment>
<name>A0ABM1SZR7_LIMPO</name>
<keyword evidence="4 8" id="KW-0812">Transmembrane</keyword>
<feature type="transmembrane region" description="Helical" evidence="8">
    <location>
        <begin position="193"/>
        <end position="217"/>
    </location>
</feature>
<evidence type="ECO:0000259" key="9">
    <source>
        <dbReference type="PROSITE" id="PS51465"/>
    </source>
</evidence>
<feature type="transmembrane region" description="Helical" evidence="8">
    <location>
        <begin position="60"/>
        <end position="84"/>
    </location>
</feature>
<evidence type="ECO:0000256" key="7">
    <source>
        <dbReference type="ARBA" id="ARBA00023157"/>
    </source>
</evidence>
<dbReference type="SUPFAM" id="SSF100895">
    <property type="entry name" value="Kazal-type serine protease inhibitors"/>
    <property type="match status" value="1"/>
</dbReference>
<dbReference type="Pfam" id="PF03137">
    <property type="entry name" value="OATP"/>
    <property type="match status" value="2"/>
</dbReference>